<dbReference type="InterPro" id="IPR052055">
    <property type="entry name" value="Hepadnavirus_pol/RT"/>
</dbReference>
<dbReference type="EnsemblMetazoa" id="Aqu2.1.22119_001">
    <property type="protein sequence ID" value="Aqu2.1.22119_001"/>
    <property type="gene ID" value="Aqu2.1.22119"/>
</dbReference>
<accession>A0A1X7U3L1</accession>
<sequence>MDYPSFRRLFLLGKAETEECSAALEQFHKTCHQLGVPLTPESTLDPATTTEFLEIIFNTDRMVTALPEHKRQELRELLERMRGRKSATKEELQLLGGKLRHANKVVHESL</sequence>
<evidence type="ECO:0000313" key="1">
    <source>
        <dbReference type="EnsemblMetazoa" id="Aqu2.1.22119_001"/>
    </source>
</evidence>
<organism evidence="1">
    <name type="scientific">Amphimedon queenslandica</name>
    <name type="common">Sponge</name>
    <dbReference type="NCBI Taxonomy" id="400682"/>
    <lineage>
        <taxon>Eukaryota</taxon>
        <taxon>Metazoa</taxon>
        <taxon>Porifera</taxon>
        <taxon>Demospongiae</taxon>
        <taxon>Heteroscleromorpha</taxon>
        <taxon>Haplosclerida</taxon>
        <taxon>Niphatidae</taxon>
        <taxon>Amphimedon</taxon>
    </lineage>
</organism>
<proteinExistence type="predicted"/>
<name>A0A1X7U3L1_AMPQE</name>
<reference evidence="1" key="1">
    <citation type="submission" date="2017-05" db="UniProtKB">
        <authorList>
            <consortium name="EnsemblMetazoa"/>
        </authorList>
    </citation>
    <scope>IDENTIFICATION</scope>
</reference>
<protein>
    <submittedName>
        <fullName evidence="1">Uncharacterized protein</fullName>
    </submittedName>
</protein>
<dbReference type="PANTHER" id="PTHR33050">
    <property type="entry name" value="REVERSE TRANSCRIPTASE DOMAIN-CONTAINING PROTEIN"/>
    <property type="match status" value="1"/>
</dbReference>
<dbReference type="InParanoid" id="A0A1X7U3L1"/>
<dbReference type="PANTHER" id="PTHR33050:SF7">
    <property type="entry name" value="RIBONUCLEASE H"/>
    <property type="match status" value="1"/>
</dbReference>
<dbReference type="AlphaFoldDB" id="A0A1X7U3L1"/>